<feature type="region of interest" description="Disordered" evidence="1">
    <location>
        <begin position="63"/>
        <end position="92"/>
    </location>
</feature>
<name>A0ABQ6BHR6_9BRAD</name>
<comment type="caution">
    <text evidence="2">The sequence shown here is derived from an EMBL/GenBank/DDBJ whole genome shotgun (WGS) entry which is preliminary data.</text>
</comment>
<sequence length="92" mass="10411">MLLGILSEQVAKSYPWISVESRSVATRLSVIDPMGAERVAGQIRVASEQLMPGRAIQEREVRAMRETSHRRDRLNPLQLADMHLYQPPTARS</sequence>
<proteinExistence type="predicted"/>
<dbReference type="EMBL" id="BSOW01000052">
    <property type="protein sequence ID" value="GLR91658.1"/>
    <property type="molecule type" value="Genomic_DNA"/>
</dbReference>
<evidence type="ECO:0000313" key="2">
    <source>
        <dbReference type="EMBL" id="GLR91658.1"/>
    </source>
</evidence>
<reference evidence="3" key="1">
    <citation type="journal article" date="2019" name="Int. J. Syst. Evol. Microbiol.">
        <title>The Global Catalogue of Microorganisms (GCM) 10K type strain sequencing project: providing services to taxonomists for standard genome sequencing and annotation.</title>
        <authorList>
            <consortium name="The Broad Institute Genomics Platform"/>
            <consortium name="The Broad Institute Genome Sequencing Center for Infectious Disease"/>
            <person name="Wu L."/>
            <person name="Ma J."/>
        </authorList>
    </citation>
    <scope>NUCLEOTIDE SEQUENCE [LARGE SCALE GENOMIC DNA]</scope>
    <source>
        <strain evidence="3">NBRC 102520</strain>
    </source>
</reference>
<keyword evidence="3" id="KW-1185">Reference proteome</keyword>
<protein>
    <submittedName>
        <fullName evidence="2">Uncharacterized protein</fullName>
    </submittedName>
</protein>
<dbReference type="Proteomes" id="UP001156905">
    <property type="component" value="Unassembled WGS sequence"/>
</dbReference>
<evidence type="ECO:0000313" key="3">
    <source>
        <dbReference type="Proteomes" id="UP001156905"/>
    </source>
</evidence>
<organism evidence="2 3">
    <name type="scientific">Bradyrhizobium iriomotense</name>
    <dbReference type="NCBI Taxonomy" id="441950"/>
    <lineage>
        <taxon>Bacteria</taxon>
        <taxon>Pseudomonadati</taxon>
        <taxon>Pseudomonadota</taxon>
        <taxon>Alphaproteobacteria</taxon>
        <taxon>Hyphomicrobiales</taxon>
        <taxon>Nitrobacteraceae</taxon>
        <taxon>Bradyrhizobium</taxon>
    </lineage>
</organism>
<accession>A0ABQ6BHR6</accession>
<gene>
    <name evidence="2" type="ORF">GCM10007857_83760</name>
</gene>
<evidence type="ECO:0000256" key="1">
    <source>
        <dbReference type="SAM" id="MobiDB-lite"/>
    </source>
</evidence>